<accession>A0A2Z3N3T3</accession>
<evidence type="ECO:0000313" key="1">
    <source>
        <dbReference type="EMBL" id="AWO73660.1"/>
    </source>
</evidence>
<proteinExistence type="predicted"/>
<gene>
    <name evidence="1" type="ORF">C1N76_03105</name>
</gene>
<dbReference type="Proteomes" id="UP000246996">
    <property type="component" value="Chromosome"/>
</dbReference>
<protein>
    <submittedName>
        <fullName evidence="1">Uncharacterized protein</fullName>
    </submittedName>
</protein>
<dbReference type="EMBL" id="CP027303">
    <property type="protein sequence ID" value="AWO73660.1"/>
    <property type="molecule type" value="Genomic_DNA"/>
</dbReference>
<sequence length="209" mass="25226">MIFVNLETLFVREKREFYQLYRTVNDVFFLENRLPKQVFREPFRYFWFEEFDWTMDGDFWTVIQQLSKKMKDEYILTAVLDPHPVEYFYEEFGYYNWVKPPVHLTSDQYVNVLELGPKESPADAMLYNSYTVIWLPSSMKWAIWGDRNYGICILGLRDANHRVDAWPIVKTWRPMDQTVLSWVALNFANQQLPQEVVDSLFLHYSNEAK</sequence>
<dbReference type="AlphaFoldDB" id="A0A2Z3N3T3"/>
<name>A0A2Z3N3T3_GEOTH</name>
<evidence type="ECO:0000313" key="2">
    <source>
        <dbReference type="Proteomes" id="UP000246996"/>
    </source>
</evidence>
<reference evidence="2" key="1">
    <citation type="submission" date="2018-02" db="EMBL/GenBank/DDBJ databases">
        <title>The complete genome of bacterial strain SGAirxxxx.</title>
        <authorList>
            <person name="Schuster S.C."/>
        </authorList>
    </citation>
    <scope>NUCLEOTIDE SEQUENCE [LARGE SCALE GENOMIC DNA]</scope>
    <source>
        <strain evidence="2">SGAir0734</strain>
    </source>
</reference>
<dbReference type="KEGG" id="gtk:GT3570_03850"/>
<organism evidence="1 2">
    <name type="scientific">Geobacillus thermoleovorans</name>
    <name type="common">Bacillus thermoleovorans</name>
    <dbReference type="NCBI Taxonomy" id="33941"/>
    <lineage>
        <taxon>Bacteria</taxon>
        <taxon>Bacillati</taxon>
        <taxon>Bacillota</taxon>
        <taxon>Bacilli</taxon>
        <taxon>Bacillales</taxon>
        <taxon>Anoxybacillaceae</taxon>
        <taxon>Geobacillus</taxon>
        <taxon>Geobacillus thermoleovorans group</taxon>
    </lineage>
</organism>